<feature type="compositionally biased region" description="Basic and acidic residues" evidence="1">
    <location>
        <begin position="215"/>
        <end position="265"/>
    </location>
</feature>
<accession>R7TS46</accession>
<evidence type="ECO:0000313" key="4">
    <source>
        <dbReference type="Proteomes" id="UP000014760"/>
    </source>
</evidence>
<feature type="region of interest" description="Disordered" evidence="1">
    <location>
        <begin position="146"/>
        <end position="296"/>
    </location>
</feature>
<dbReference type="EMBL" id="KB308827">
    <property type="protein sequence ID" value="ELT96422.1"/>
    <property type="molecule type" value="Genomic_DNA"/>
</dbReference>
<dbReference type="HOGENOM" id="CLU_597504_0_0_1"/>
<dbReference type="EnsemblMetazoa" id="CapteT203060">
    <property type="protein sequence ID" value="CapteP203060"/>
    <property type="gene ID" value="CapteG203060"/>
</dbReference>
<name>R7TS46_CAPTE</name>
<reference evidence="3" key="3">
    <citation type="submission" date="2015-06" db="UniProtKB">
        <authorList>
            <consortium name="EnsemblMetazoa"/>
        </authorList>
    </citation>
    <scope>IDENTIFICATION</scope>
</reference>
<dbReference type="EMBL" id="AMQN01011332">
    <property type="status" value="NOT_ANNOTATED_CDS"/>
    <property type="molecule type" value="Genomic_DNA"/>
</dbReference>
<keyword evidence="4" id="KW-1185">Reference proteome</keyword>
<dbReference type="Proteomes" id="UP000014760">
    <property type="component" value="Unassembled WGS sequence"/>
</dbReference>
<reference evidence="2 4" key="2">
    <citation type="journal article" date="2013" name="Nature">
        <title>Insights into bilaterian evolution from three spiralian genomes.</title>
        <authorList>
            <person name="Simakov O."/>
            <person name="Marletaz F."/>
            <person name="Cho S.J."/>
            <person name="Edsinger-Gonzales E."/>
            <person name="Havlak P."/>
            <person name="Hellsten U."/>
            <person name="Kuo D.H."/>
            <person name="Larsson T."/>
            <person name="Lv J."/>
            <person name="Arendt D."/>
            <person name="Savage R."/>
            <person name="Osoegawa K."/>
            <person name="de Jong P."/>
            <person name="Grimwood J."/>
            <person name="Chapman J.A."/>
            <person name="Shapiro H."/>
            <person name="Aerts A."/>
            <person name="Otillar R.P."/>
            <person name="Terry A.Y."/>
            <person name="Boore J.L."/>
            <person name="Grigoriev I.V."/>
            <person name="Lindberg D.R."/>
            <person name="Seaver E.C."/>
            <person name="Weisblat D.A."/>
            <person name="Putnam N.H."/>
            <person name="Rokhsar D.S."/>
        </authorList>
    </citation>
    <scope>NUCLEOTIDE SEQUENCE</scope>
    <source>
        <strain evidence="2 4">I ESC-2004</strain>
    </source>
</reference>
<reference evidence="4" key="1">
    <citation type="submission" date="2012-12" db="EMBL/GenBank/DDBJ databases">
        <authorList>
            <person name="Hellsten U."/>
            <person name="Grimwood J."/>
            <person name="Chapman J.A."/>
            <person name="Shapiro H."/>
            <person name="Aerts A."/>
            <person name="Otillar R.P."/>
            <person name="Terry A.Y."/>
            <person name="Boore J.L."/>
            <person name="Simakov O."/>
            <person name="Marletaz F."/>
            <person name="Cho S.-J."/>
            <person name="Edsinger-Gonzales E."/>
            <person name="Havlak P."/>
            <person name="Kuo D.-H."/>
            <person name="Larsson T."/>
            <person name="Lv J."/>
            <person name="Arendt D."/>
            <person name="Savage R."/>
            <person name="Osoegawa K."/>
            <person name="de Jong P."/>
            <person name="Lindberg D.R."/>
            <person name="Seaver E.C."/>
            <person name="Weisblat D.A."/>
            <person name="Putnam N.H."/>
            <person name="Grigoriev I.V."/>
            <person name="Rokhsar D.S."/>
        </authorList>
    </citation>
    <scope>NUCLEOTIDE SEQUENCE</scope>
    <source>
        <strain evidence="4">I ESC-2004</strain>
    </source>
</reference>
<protein>
    <submittedName>
        <fullName evidence="2 3">Uncharacterized protein</fullName>
    </submittedName>
</protein>
<evidence type="ECO:0000256" key="1">
    <source>
        <dbReference type="SAM" id="MobiDB-lite"/>
    </source>
</evidence>
<evidence type="ECO:0000313" key="3">
    <source>
        <dbReference type="EnsemblMetazoa" id="CapteP203060"/>
    </source>
</evidence>
<sequence length="458" mass="52324">MRGQVHIAVYASSEFYAFLVDFSLYGSDVTPENYSPPSPPDHAYTPTAEGNYDPVNYDYDEYEYEDRRYDSYSRSYQGRYAEDVSPYKNFGTKQEEEEVLPYDEEFAAKRMKDSGYQTYDKKKAEPHAVRAPPLSRDIHSVDESFDQQPATYNGDSAYDHQGAYDDDRYYRPQKQNSYEHYNYDSYDRSYDRSYDESYQEDSFDYEPVAPTCNEDFARTDDDVYEKRRSSLQERHPLKDEEGRRSSHEHPAELAAHRQTSFHERSASLTEQPPLPPIPSLPSPPATPDPEVVPMRKTSDKAYSLHASYEKTQTVATPVDPPYFAPYVATTSFPPEVHPAPFQKRIIEEDEDELLDEDAHPYEVHQGLYDYDYDREDSLSLEQAYQSRYEVNAAAAAAAAAKTVEFKEVTPKAVSPPLYPAPVEHLSEEDESLYSSVEDTRLVRGGGTSGDGIPMPVGG</sequence>
<gene>
    <name evidence="2" type="ORF">CAPTEDRAFT_203060</name>
</gene>
<organism evidence="2">
    <name type="scientific">Capitella teleta</name>
    <name type="common">Polychaete worm</name>
    <dbReference type="NCBI Taxonomy" id="283909"/>
    <lineage>
        <taxon>Eukaryota</taxon>
        <taxon>Metazoa</taxon>
        <taxon>Spiralia</taxon>
        <taxon>Lophotrochozoa</taxon>
        <taxon>Annelida</taxon>
        <taxon>Polychaeta</taxon>
        <taxon>Sedentaria</taxon>
        <taxon>Scolecida</taxon>
        <taxon>Capitellidae</taxon>
        <taxon>Capitella</taxon>
    </lineage>
</organism>
<dbReference type="AlphaFoldDB" id="R7TS46"/>
<feature type="compositionally biased region" description="Pro residues" evidence="1">
    <location>
        <begin position="272"/>
        <end position="287"/>
    </location>
</feature>
<proteinExistence type="predicted"/>
<feature type="region of interest" description="Disordered" evidence="1">
    <location>
        <begin position="31"/>
        <end position="55"/>
    </location>
</feature>
<evidence type="ECO:0000313" key="2">
    <source>
        <dbReference type="EMBL" id="ELT96422.1"/>
    </source>
</evidence>
<feature type="compositionally biased region" description="Basic and acidic residues" evidence="1">
    <location>
        <begin position="181"/>
        <end position="195"/>
    </location>
</feature>